<feature type="non-terminal residue" evidence="2">
    <location>
        <position position="1"/>
    </location>
</feature>
<feature type="compositionally biased region" description="Acidic residues" evidence="1">
    <location>
        <begin position="1"/>
        <end position="10"/>
    </location>
</feature>
<evidence type="ECO:0000313" key="3">
    <source>
        <dbReference type="Proteomes" id="UP000265520"/>
    </source>
</evidence>
<feature type="region of interest" description="Disordered" evidence="1">
    <location>
        <begin position="1"/>
        <end position="23"/>
    </location>
</feature>
<sequence>ATEDVVENEVDQGVAPNELRRSM</sequence>
<evidence type="ECO:0000313" key="2">
    <source>
        <dbReference type="EMBL" id="MCI89569.1"/>
    </source>
</evidence>
<organism evidence="2 3">
    <name type="scientific">Trifolium medium</name>
    <dbReference type="NCBI Taxonomy" id="97028"/>
    <lineage>
        <taxon>Eukaryota</taxon>
        <taxon>Viridiplantae</taxon>
        <taxon>Streptophyta</taxon>
        <taxon>Embryophyta</taxon>
        <taxon>Tracheophyta</taxon>
        <taxon>Spermatophyta</taxon>
        <taxon>Magnoliopsida</taxon>
        <taxon>eudicotyledons</taxon>
        <taxon>Gunneridae</taxon>
        <taxon>Pentapetalae</taxon>
        <taxon>rosids</taxon>
        <taxon>fabids</taxon>
        <taxon>Fabales</taxon>
        <taxon>Fabaceae</taxon>
        <taxon>Papilionoideae</taxon>
        <taxon>50 kb inversion clade</taxon>
        <taxon>NPAAA clade</taxon>
        <taxon>Hologalegina</taxon>
        <taxon>IRL clade</taxon>
        <taxon>Trifolieae</taxon>
        <taxon>Trifolium</taxon>
    </lineage>
</organism>
<keyword evidence="3" id="KW-1185">Reference proteome</keyword>
<protein>
    <submittedName>
        <fullName evidence="2">Uncharacterized protein</fullName>
    </submittedName>
</protein>
<dbReference type="EMBL" id="LXQA011222837">
    <property type="protein sequence ID" value="MCI89569.1"/>
    <property type="molecule type" value="Genomic_DNA"/>
</dbReference>
<comment type="caution">
    <text evidence="2">The sequence shown here is derived from an EMBL/GenBank/DDBJ whole genome shotgun (WGS) entry which is preliminary data.</text>
</comment>
<evidence type="ECO:0000256" key="1">
    <source>
        <dbReference type="SAM" id="MobiDB-lite"/>
    </source>
</evidence>
<accession>A0A392VQ70</accession>
<name>A0A392VQ70_9FABA</name>
<proteinExistence type="predicted"/>
<dbReference type="Proteomes" id="UP000265520">
    <property type="component" value="Unassembled WGS sequence"/>
</dbReference>
<dbReference type="AlphaFoldDB" id="A0A392VQ70"/>
<reference evidence="2 3" key="1">
    <citation type="journal article" date="2018" name="Front. Plant Sci.">
        <title>Red Clover (Trifolium pratense) and Zigzag Clover (T. medium) - A Picture of Genomic Similarities and Differences.</title>
        <authorList>
            <person name="Dluhosova J."/>
            <person name="Istvanek J."/>
            <person name="Nedelnik J."/>
            <person name="Repkova J."/>
        </authorList>
    </citation>
    <scope>NUCLEOTIDE SEQUENCE [LARGE SCALE GENOMIC DNA]</scope>
    <source>
        <strain evidence="3">cv. 10/8</strain>
        <tissue evidence="2">Leaf</tissue>
    </source>
</reference>